<keyword evidence="3" id="KW-0547">Nucleotide-binding</keyword>
<comment type="catalytic activity">
    <reaction evidence="7">
        <text>ATP + H2O = ADP + phosphate + H(+)</text>
        <dbReference type="Rhea" id="RHEA:13065"/>
        <dbReference type="ChEBI" id="CHEBI:15377"/>
        <dbReference type="ChEBI" id="CHEBI:15378"/>
        <dbReference type="ChEBI" id="CHEBI:30616"/>
        <dbReference type="ChEBI" id="CHEBI:43474"/>
        <dbReference type="ChEBI" id="CHEBI:456216"/>
        <dbReference type="EC" id="3.6.4.13"/>
    </reaction>
</comment>
<dbReference type="EC" id="3.6.4.13" evidence="1"/>
<evidence type="ECO:0000313" key="10">
    <source>
        <dbReference type="Proteomes" id="UP001469553"/>
    </source>
</evidence>
<keyword evidence="4" id="KW-0378">Hydrolase</keyword>
<dbReference type="SUPFAM" id="SSF63748">
    <property type="entry name" value="Tudor/PWWP/MBT"/>
    <property type="match status" value="1"/>
</dbReference>
<name>A0ABV0ZQB9_9TELE</name>
<dbReference type="Gene3D" id="2.40.50.90">
    <property type="match status" value="1"/>
</dbReference>
<organism evidence="9 10">
    <name type="scientific">Ameca splendens</name>
    <dbReference type="NCBI Taxonomy" id="208324"/>
    <lineage>
        <taxon>Eukaryota</taxon>
        <taxon>Metazoa</taxon>
        <taxon>Chordata</taxon>
        <taxon>Craniata</taxon>
        <taxon>Vertebrata</taxon>
        <taxon>Euteleostomi</taxon>
        <taxon>Actinopterygii</taxon>
        <taxon>Neopterygii</taxon>
        <taxon>Teleostei</taxon>
        <taxon>Neoteleostei</taxon>
        <taxon>Acanthomorphata</taxon>
        <taxon>Ovalentaria</taxon>
        <taxon>Atherinomorphae</taxon>
        <taxon>Cyprinodontiformes</taxon>
        <taxon>Goodeidae</taxon>
        <taxon>Ameca</taxon>
    </lineage>
</organism>
<evidence type="ECO:0000256" key="2">
    <source>
        <dbReference type="ARBA" id="ARBA00022737"/>
    </source>
</evidence>
<evidence type="ECO:0000256" key="7">
    <source>
        <dbReference type="ARBA" id="ARBA00047984"/>
    </source>
</evidence>
<dbReference type="InterPro" id="IPR035437">
    <property type="entry name" value="SNase_OB-fold_sf"/>
</dbReference>
<evidence type="ECO:0000256" key="6">
    <source>
        <dbReference type="ARBA" id="ARBA00022840"/>
    </source>
</evidence>
<sequence length="105" mass="11987">VKILSLPDRGESLFYNVLVQFIDIGKEVDVKSHQILELPEQFHSLPYQAIEMVVCRVKPVDAEIEWHPKVTRAINQKIRGLQHRARVVLGLGNTVFVDPMVAVFI</sequence>
<dbReference type="InterPro" id="IPR002999">
    <property type="entry name" value="Tudor"/>
</dbReference>
<evidence type="ECO:0000259" key="8">
    <source>
        <dbReference type="Pfam" id="PF00567"/>
    </source>
</evidence>
<keyword evidence="2" id="KW-0677">Repeat</keyword>
<feature type="domain" description="Tudor" evidence="8">
    <location>
        <begin position="16"/>
        <end position="51"/>
    </location>
</feature>
<keyword evidence="6" id="KW-0067">ATP-binding</keyword>
<keyword evidence="5" id="KW-0347">Helicase</keyword>
<evidence type="ECO:0000256" key="1">
    <source>
        <dbReference type="ARBA" id="ARBA00012552"/>
    </source>
</evidence>
<dbReference type="PANTHER" id="PTHR22655">
    <property type="entry name" value="ATP-DEPENDENT RNA HELICASE TDRD12-RELATED"/>
    <property type="match status" value="1"/>
</dbReference>
<dbReference type="PANTHER" id="PTHR22655:SF2">
    <property type="entry name" value="ATP-DEPENDENT RNA HELICASE TDRD12-RELATED"/>
    <property type="match status" value="1"/>
</dbReference>
<evidence type="ECO:0000313" key="9">
    <source>
        <dbReference type="EMBL" id="MEQ2308457.1"/>
    </source>
</evidence>
<reference evidence="9 10" key="1">
    <citation type="submission" date="2021-06" db="EMBL/GenBank/DDBJ databases">
        <authorList>
            <person name="Palmer J.M."/>
        </authorList>
    </citation>
    <scope>NUCLEOTIDE SEQUENCE [LARGE SCALE GENOMIC DNA]</scope>
    <source>
        <strain evidence="9 10">AS_MEX2019</strain>
        <tissue evidence="9">Muscle</tissue>
    </source>
</reference>
<evidence type="ECO:0000256" key="3">
    <source>
        <dbReference type="ARBA" id="ARBA00022741"/>
    </source>
</evidence>
<keyword evidence="10" id="KW-1185">Reference proteome</keyword>
<accession>A0ABV0ZQB9</accession>
<dbReference type="Pfam" id="PF00567">
    <property type="entry name" value="TUDOR"/>
    <property type="match status" value="1"/>
</dbReference>
<evidence type="ECO:0000256" key="5">
    <source>
        <dbReference type="ARBA" id="ARBA00022806"/>
    </source>
</evidence>
<gene>
    <name evidence="9" type="ORF">AMECASPLE_028459</name>
</gene>
<evidence type="ECO:0000256" key="4">
    <source>
        <dbReference type="ARBA" id="ARBA00022801"/>
    </source>
</evidence>
<dbReference type="EMBL" id="JAHRIP010068967">
    <property type="protein sequence ID" value="MEQ2308457.1"/>
    <property type="molecule type" value="Genomic_DNA"/>
</dbReference>
<proteinExistence type="predicted"/>
<feature type="non-terminal residue" evidence="9">
    <location>
        <position position="1"/>
    </location>
</feature>
<protein>
    <recommendedName>
        <fullName evidence="1">RNA helicase</fullName>
        <ecNumber evidence="1">3.6.4.13</ecNumber>
    </recommendedName>
</protein>
<comment type="caution">
    <text evidence="9">The sequence shown here is derived from an EMBL/GenBank/DDBJ whole genome shotgun (WGS) entry which is preliminary data.</text>
</comment>
<dbReference type="Proteomes" id="UP001469553">
    <property type="component" value="Unassembled WGS sequence"/>
</dbReference>